<gene>
    <name evidence="3" type="ORF">DNG_02896</name>
</gene>
<organism evidence="3 4">
    <name type="scientific">Cephalotrichum gorgonifer</name>
    <dbReference type="NCBI Taxonomy" id="2041049"/>
    <lineage>
        <taxon>Eukaryota</taxon>
        <taxon>Fungi</taxon>
        <taxon>Dikarya</taxon>
        <taxon>Ascomycota</taxon>
        <taxon>Pezizomycotina</taxon>
        <taxon>Sordariomycetes</taxon>
        <taxon>Hypocreomycetidae</taxon>
        <taxon>Microascales</taxon>
        <taxon>Microascaceae</taxon>
        <taxon>Cephalotrichum</taxon>
    </lineage>
</organism>
<accession>A0AAE8ST51</accession>
<keyword evidence="4" id="KW-1185">Reference proteome</keyword>
<reference evidence="3" key="1">
    <citation type="submission" date="2018-03" db="EMBL/GenBank/DDBJ databases">
        <authorList>
            <person name="Guldener U."/>
        </authorList>
    </citation>
    <scope>NUCLEOTIDE SEQUENCE</scope>
</reference>
<dbReference type="AlphaFoldDB" id="A0AAE8ST51"/>
<feature type="region of interest" description="Disordered" evidence="1">
    <location>
        <begin position="262"/>
        <end position="341"/>
    </location>
</feature>
<keyword evidence="2" id="KW-0812">Transmembrane</keyword>
<feature type="transmembrane region" description="Helical" evidence="2">
    <location>
        <begin position="133"/>
        <end position="154"/>
    </location>
</feature>
<keyword evidence="2" id="KW-0472">Membrane</keyword>
<protein>
    <submittedName>
        <fullName evidence="3">Uncharacterized protein</fullName>
    </submittedName>
</protein>
<name>A0AAE8ST51_9PEZI</name>
<evidence type="ECO:0000313" key="3">
    <source>
        <dbReference type="EMBL" id="SPO00044.1"/>
    </source>
</evidence>
<feature type="region of interest" description="Disordered" evidence="1">
    <location>
        <begin position="1"/>
        <end position="124"/>
    </location>
</feature>
<dbReference type="EMBL" id="ONZQ02000003">
    <property type="protein sequence ID" value="SPO00044.1"/>
    <property type="molecule type" value="Genomic_DNA"/>
</dbReference>
<feature type="compositionally biased region" description="Low complexity" evidence="1">
    <location>
        <begin position="40"/>
        <end position="64"/>
    </location>
</feature>
<sequence length="363" mass="37138">MPPRFGLGGSKPASTTPDFDSGSGFGNPGFGNSSGGSSGRIGSDSDSGDTPGSGSPSSPNSNRPAPDPGAFGNLIPDNSSGSSPAPPSSSTPPSIGGSSGASASSGSVSGSNGGTNRGGTTTGSGSVQLGPGAIAGICGGVVGVAFLFSIIHFWSRERTRAWAKDEPFRYGQVLWKSVKVITGIMLVTWLYKKMFRSKKDNDADDRQYRKSLADSSSDLGYAAPPGRFEISDGVYKFVPNPACKSPPQRDETQTPQEGVPFILVSPETTPSPSQHSRRRDLGDSEMGESSDFDDARAGVGGVGAGIERTPSPASPSGAVRGPGPEVDPEPETAQAGPRYIAYRPISSHLGYAPVSNDAGHSRP</sequence>
<feature type="compositionally biased region" description="Low complexity" evidence="1">
    <location>
        <begin position="91"/>
        <end position="110"/>
    </location>
</feature>
<feature type="compositionally biased region" description="Acidic residues" evidence="1">
    <location>
        <begin position="283"/>
        <end position="292"/>
    </location>
</feature>
<evidence type="ECO:0000256" key="1">
    <source>
        <dbReference type="SAM" id="MobiDB-lite"/>
    </source>
</evidence>
<keyword evidence="2" id="KW-1133">Transmembrane helix</keyword>
<feature type="compositionally biased region" description="Gly residues" evidence="1">
    <location>
        <begin position="111"/>
        <end position="122"/>
    </location>
</feature>
<evidence type="ECO:0000313" key="4">
    <source>
        <dbReference type="Proteomes" id="UP001187682"/>
    </source>
</evidence>
<evidence type="ECO:0000256" key="2">
    <source>
        <dbReference type="SAM" id="Phobius"/>
    </source>
</evidence>
<dbReference type="Proteomes" id="UP001187682">
    <property type="component" value="Unassembled WGS sequence"/>
</dbReference>
<feature type="compositionally biased region" description="Gly residues" evidence="1">
    <location>
        <begin position="23"/>
        <end position="39"/>
    </location>
</feature>
<comment type="caution">
    <text evidence="3">The sequence shown here is derived from an EMBL/GenBank/DDBJ whole genome shotgun (WGS) entry which is preliminary data.</text>
</comment>
<feature type="transmembrane region" description="Helical" evidence="2">
    <location>
        <begin position="174"/>
        <end position="191"/>
    </location>
</feature>
<proteinExistence type="predicted"/>